<comment type="caution">
    <text evidence="1">The sequence shown here is derived from an EMBL/GenBank/DDBJ whole genome shotgun (WGS) entry which is preliminary data.</text>
</comment>
<dbReference type="Proteomes" id="UP001476798">
    <property type="component" value="Unassembled WGS sequence"/>
</dbReference>
<reference evidence="1 2" key="1">
    <citation type="submission" date="2021-06" db="EMBL/GenBank/DDBJ databases">
        <authorList>
            <person name="Palmer J.M."/>
        </authorList>
    </citation>
    <scope>NUCLEOTIDE SEQUENCE [LARGE SCALE GENOMIC DNA]</scope>
    <source>
        <strain evidence="1 2">GA_2019</strain>
        <tissue evidence="1">Muscle</tissue>
    </source>
</reference>
<sequence>MWQLAAVHRTGALADRAGLHGTGQAHNACGCYSPDSQQGNTVPHTHLMYCGHTIPYCWCQTQTFSLHSVIIWKWVYPDNLLTFSNVLLTADCAAMFVKHYSKKVIAQHIQHTK</sequence>
<protein>
    <recommendedName>
        <fullName evidence="3">Secreted protein</fullName>
    </recommendedName>
</protein>
<gene>
    <name evidence="1" type="ORF">GOODEAATRI_015500</name>
</gene>
<evidence type="ECO:0008006" key="3">
    <source>
        <dbReference type="Google" id="ProtNLM"/>
    </source>
</evidence>
<organism evidence="1 2">
    <name type="scientific">Goodea atripinnis</name>
    <dbReference type="NCBI Taxonomy" id="208336"/>
    <lineage>
        <taxon>Eukaryota</taxon>
        <taxon>Metazoa</taxon>
        <taxon>Chordata</taxon>
        <taxon>Craniata</taxon>
        <taxon>Vertebrata</taxon>
        <taxon>Euteleostomi</taxon>
        <taxon>Actinopterygii</taxon>
        <taxon>Neopterygii</taxon>
        <taxon>Teleostei</taxon>
        <taxon>Neoteleostei</taxon>
        <taxon>Acanthomorphata</taxon>
        <taxon>Ovalentaria</taxon>
        <taxon>Atherinomorphae</taxon>
        <taxon>Cyprinodontiformes</taxon>
        <taxon>Goodeidae</taxon>
        <taxon>Goodea</taxon>
    </lineage>
</organism>
<evidence type="ECO:0000313" key="2">
    <source>
        <dbReference type="Proteomes" id="UP001476798"/>
    </source>
</evidence>
<keyword evidence="2" id="KW-1185">Reference proteome</keyword>
<dbReference type="EMBL" id="JAHRIO010071116">
    <property type="protein sequence ID" value="MEQ2181822.1"/>
    <property type="molecule type" value="Genomic_DNA"/>
</dbReference>
<accession>A0ABV0PEL2</accession>
<proteinExistence type="predicted"/>
<evidence type="ECO:0000313" key="1">
    <source>
        <dbReference type="EMBL" id="MEQ2181822.1"/>
    </source>
</evidence>
<name>A0ABV0PEL2_9TELE</name>